<protein>
    <submittedName>
        <fullName evidence="1">O-methyltransferase involved in polyketide biosynthesis</fullName>
    </submittedName>
</protein>
<evidence type="ECO:0000313" key="1">
    <source>
        <dbReference type="EMBL" id="MDR7276107.1"/>
    </source>
</evidence>
<proteinExistence type="predicted"/>
<dbReference type="AlphaFoldDB" id="A0AAE3YP72"/>
<dbReference type="Gene3D" id="3.40.50.150">
    <property type="entry name" value="Vaccinia Virus protein VP39"/>
    <property type="match status" value="1"/>
</dbReference>
<dbReference type="Proteomes" id="UP001183643">
    <property type="component" value="Unassembled WGS sequence"/>
</dbReference>
<reference evidence="1" key="1">
    <citation type="submission" date="2023-07" db="EMBL/GenBank/DDBJ databases">
        <title>Sequencing the genomes of 1000 actinobacteria strains.</title>
        <authorList>
            <person name="Klenk H.-P."/>
        </authorList>
    </citation>
    <scope>NUCLEOTIDE SEQUENCE</scope>
    <source>
        <strain evidence="1">DSM 44707</strain>
    </source>
</reference>
<comment type="caution">
    <text evidence="1">The sequence shown here is derived from an EMBL/GenBank/DDBJ whole genome shotgun (WGS) entry which is preliminary data.</text>
</comment>
<evidence type="ECO:0000313" key="2">
    <source>
        <dbReference type="Proteomes" id="UP001183643"/>
    </source>
</evidence>
<organism evidence="1 2">
    <name type="scientific">Catenuloplanes atrovinosus</name>
    <dbReference type="NCBI Taxonomy" id="137266"/>
    <lineage>
        <taxon>Bacteria</taxon>
        <taxon>Bacillati</taxon>
        <taxon>Actinomycetota</taxon>
        <taxon>Actinomycetes</taxon>
        <taxon>Micromonosporales</taxon>
        <taxon>Micromonosporaceae</taxon>
        <taxon>Catenuloplanes</taxon>
    </lineage>
</organism>
<accession>A0AAE3YP72</accession>
<dbReference type="InterPro" id="IPR029063">
    <property type="entry name" value="SAM-dependent_MTases_sf"/>
</dbReference>
<gene>
    <name evidence="1" type="ORF">J2S41_002885</name>
</gene>
<dbReference type="RefSeq" id="WP_310367969.1">
    <property type="nucleotide sequence ID" value="NZ_JAVDYB010000001.1"/>
</dbReference>
<dbReference type="EMBL" id="JAVDYB010000001">
    <property type="protein sequence ID" value="MDR7276107.1"/>
    <property type="molecule type" value="Genomic_DNA"/>
</dbReference>
<name>A0AAE3YP72_9ACTN</name>
<dbReference type="SUPFAM" id="SSF53335">
    <property type="entry name" value="S-adenosyl-L-methionine-dependent methyltransferases"/>
    <property type="match status" value="1"/>
</dbReference>
<keyword evidence="2" id="KW-1185">Reference proteome</keyword>
<dbReference type="InterPro" id="IPR006764">
    <property type="entry name" value="SAM_dep_MeTrfase_SAV2177_type"/>
</dbReference>
<sequence length="257" mass="27604">MGKPTVAGMYDYYLGGVHHTAGDREAGDRMLRAMPTLREVTRANRAFLRRAVRYLTAAGIRQFVDIGSGIPTVGNVHEVARAEAPDSRVLYVDVDPEVVALSASLLRGDDRAVAIEADLADPAAILGHPECARLIDPARPTALLMLCLLQWLPDEVVVPSVRTLREAFPGGSFIALSHPVAPPVNDPTAAVGEVYRATGARAATARTRDELVALFGDYVPVEPGLTWVTHWRPDGDPGVPDPVGMPLVVGVARRPER</sequence>
<dbReference type="Pfam" id="PF04672">
    <property type="entry name" value="Methyltransf_19"/>
    <property type="match status" value="1"/>
</dbReference>
<dbReference type="PIRSF" id="PIRSF017393">
    <property type="entry name" value="MTase_SAV2177"/>
    <property type="match status" value="1"/>
</dbReference>